<protein>
    <recommendedName>
        <fullName evidence="2">PKD/Chitinase domain-containing protein</fullName>
    </recommendedName>
</protein>
<dbReference type="CDD" id="cd00146">
    <property type="entry name" value="PKD"/>
    <property type="match status" value="1"/>
</dbReference>
<evidence type="ECO:0000313" key="4">
    <source>
        <dbReference type="Proteomes" id="UP000216339"/>
    </source>
</evidence>
<evidence type="ECO:0000313" key="3">
    <source>
        <dbReference type="EMBL" id="PAP78172.1"/>
    </source>
</evidence>
<comment type="caution">
    <text evidence="3">The sequence shown here is derived from an EMBL/GenBank/DDBJ whole genome shotgun (WGS) entry which is preliminary data.</text>
</comment>
<dbReference type="Pfam" id="PF18911">
    <property type="entry name" value="PKD_4"/>
    <property type="match status" value="1"/>
</dbReference>
<sequence length="513" mass="52848">MNRDAGIYAVLLNAALAWGDLDGDGDPDLAVTGRRSVPDYAGPFAGRTTQRRRRTTAAYGEVVTNVGGRFVRSSFTIANVDDGALAWGDYDGDGDLDLVVAGLGDGVDNAISEVYRNDGGVLVRDDAASAALRPAAGAALAWADVDGDGDLDLVVTGRDDAGQPFGTVYRNGPANSGAAPVADAGADQVTMCDNLDYGLVQLDGSGSSDPDGGWLTYVWSEGGTELATGRSPEVQLSCGTHTLTLTVTDPSGQTATDEVEVTLTPALVLTLRPVPVSRPFIHVDPGESFLFNYNLDNRTEYVLGGDGWFVVTDPDGAEALRSAPVEFLVREDQDRSWRLLVDVPAGAAPGEYTLVGYIGDGSDLSATIFDTDTLSFTVRDTGALASAERTAGGPAGWGVRDAETGLPISVALTATDEVAALEAAGPGAFALEAPYPNPSAGLVTVPYAVAEAGLVRLAVYDVLGREVVRLADGPVEAGAHAARFEAGGLPAGAYVVRLEAGGAVATARLVVAR</sequence>
<dbReference type="Proteomes" id="UP000216339">
    <property type="component" value="Unassembled WGS sequence"/>
</dbReference>
<proteinExistence type="predicted"/>
<keyword evidence="4" id="KW-1185">Reference proteome</keyword>
<dbReference type="RefSeq" id="WP_095511852.1">
    <property type="nucleotide sequence ID" value="NZ_MQWD01000001.1"/>
</dbReference>
<dbReference type="PANTHER" id="PTHR44103:SF1">
    <property type="entry name" value="PROPROTEIN CONVERTASE P"/>
    <property type="match status" value="1"/>
</dbReference>
<name>A0A271J3U3_9BACT</name>
<dbReference type="SUPFAM" id="SSF69318">
    <property type="entry name" value="Integrin alpha N-terminal domain"/>
    <property type="match status" value="1"/>
</dbReference>
<evidence type="ECO:0000256" key="1">
    <source>
        <dbReference type="ARBA" id="ARBA00022729"/>
    </source>
</evidence>
<dbReference type="Pfam" id="PF01839">
    <property type="entry name" value="FG-GAP"/>
    <property type="match status" value="1"/>
</dbReference>
<dbReference type="Gene3D" id="2.60.40.10">
    <property type="entry name" value="Immunoglobulins"/>
    <property type="match status" value="1"/>
</dbReference>
<dbReference type="AlphaFoldDB" id="A0A271J3U3"/>
<dbReference type="Pfam" id="PF13517">
    <property type="entry name" value="FG-GAP_3"/>
    <property type="match status" value="1"/>
</dbReference>
<dbReference type="SUPFAM" id="SSF49299">
    <property type="entry name" value="PKD domain"/>
    <property type="match status" value="1"/>
</dbReference>
<dbReference type="SMART" id="SM00089">
    <property type="entry name" value="PKD"/>
    <property type="match status" value="1"/>
</dbReference>
<accession>A0A271J3U3</accession>
<dbReference type="InterPro" id="IPR000601">
    <property type="entry name" value="PKD_dom"/>
</dbReference>
<feature type="domain" description="PKD/Chitinase" evidence="2">
    <location>
        <begin position="185"/>
        <end position="266"/>
    </location>
</feature>
<dbReference type="InterPro" id="IPR013783">
    <property type="entry name" value="Ig-like_fold"/>
</dbReference>
<gene>
    <name evidence="3" type="ORF">BSZ37_17905</name>
</gene>
<organism evidence="3 4">
    <name type="scientific">Rubrivirga marina</name>
    <dbReference type="NCBI Taxonomy" id="1196024"/>
    <lineage>
        <taxon>Bacteria</taxon>
        <taxon>Pseudomonadati</taxon>
        <taxon>Rhodothermota</taxon>
        <taxon>Rhodothermia</taxon>
        <taxon>Rhodothermales</taxon>
        <taxon>Rubricoccaceae</taxon>
        <taxon>Rubrivirga</taxon>
    </lineage>
</organism>
<dbReference type="InterPro" id="IPR035986">
    <property type="entry name" value="PKD_dom_sf"/>
</dbReference>
<dbReference type="EMBL" id="MQWD01000001">
    <property type="protein sequence ID" value="PAP78172.1"/>
    <property type="molecule type" value="Genomic_DNA"/>
</dbReference>
<dbReference type="OrthoDB" id="629398at2"/>
<dbReference type="Gene3D" id="2.130.10.130">
    <property type="entry name" value="Integrin alpha, N-terminal"/>
    <property type="match status" value="1"/>
</dbReference>
<dbReference type="InterPro" id="IPR026444">
    <property type="entry name" value="Secre_tail"/>
</dbReference>
<dbReference type="InterPro" id="IPR013517">
    <property type="entry name" value="FG-GAP"/>
</dbReference>
<dbReference type="InterPro" id="IPR028994">
    <property type="entry name" value="Integrin_alpha_N"/>
</dbReference>
<keyword evidence="1" id="KW-0732">Signal</keyword>
<dbReference type="NCBIfam" id="TIGR04183">
    <property type="entry name" value="Por_Secre_tail"/>
    <property type="match status" value="1"/>
</dbReference>
<evidence type="ECO:0000259" key="2">
    <source>
        <dbReference type="SMART" id="SM00089"/>
    </source>
</evidence>
<dbReference type="PANTHER" id="PTHR44103">
    <property type="entry name" value="PROPROTEIN CONVERTASE P"/>
    <property type="match status" value="1"/>
</dbReference>
<dbReference type="InterPro" id="IPR022409">
    <property type="entry name" value="PKD/Chitinase_dom"/>
</dbReference>
<reference evidence="3 4" key="1">
    <citation type="submission" date="2016-11" db="EMBL/GenBank/DDBJ databases">
        <title>Study of marine rhodopsin-containing bacteria.</title>
        <authorList>
            <person name="Yoshizawa S."/>
            <person name="Kumagai Y."/>
            <person name="Kogure K."/>
        </authorList>
    </citation>
    <scope>NUCLEOTIDE SEQUENCE [LARGE SCALE GENOMIC DNA]</scope>
    <source>
        <strain evidence="3 4">SAORIC-28</strain>
    </source>
</reference>